<dbReference type="PANTHER" id="PTHR12358:SF54">
    <property type="entry name" value="SPHINGOSINE KINASE RELATED PROTEIN"/>
    <property type="match status" value="1"/>
</dbReference>
<evidence type="ECO:0000256" key="10">
    <source>
        <dbReference type="ARBA" id="ARBA00023264"/>
    </source>
</evidence>
<proteinExistence type="inferred from homology"/>
<evidence type="ECO:0000256" key="6">
    <source>
        <dbReference type="ARBA" id="ARBA00022777"/>
    </source>
</evidence>
<dbReference type="InterPro" id="IPR050187">
    <property type="entry name" value="Lipid_Phosphate_FormReg"/>
</dbReference>
<dbReference type="PATRIC" id="fig|263475.3.peg.2248"/>
<dbReference type="InterPro" id="IPR016064">
    <property type="entry name" value="NAD/diacylglycerol_kinase_sf"/>
</dbReference>
<dbReference type="Pfam" id="PF00781">
    <property type="entry name" value="DAGK_cat"/>
    <property type="match status" value="1"/>
</dbReference>
<reference evidence="13" key="1">
    <citation type="submission" date="2015-08" db="EMBL/GenBank/DDBJ databases">
        <title>Fjat-10028 dsm 16317.</title>
        <authorList>
            <person name="Liu B."/>
            <person name="Wang J."/>
            <person name="Zhu Y."/>
            <person name="Liu G."/>
            <person name="Chen Q."/>
            <person name="Chen Z."/>
            <person name="Lan J."/>
            <person name="Che J."/>
            <person name="Ge C."/>
            <person name="Shi H."/>
            <person name="Pan Z."/>
            <person name="Liu X."/>
        </authorList>
    </citation>
    <scope>NUCLEOTIDE SEQUENCE [LARGE SCALE GENOMIC DNA]</scope>
    <source>
        <strain evidence="13">DSM 16317</strain>
    </source>
</reference>
<dbReference type="GeneID" id="301136232"/>
<evidence type="ECO:0000256" key="2">
    <source>
        <dbReference type="ARBA" id="ARBA00005983"/>
    </source>
</evidence>
<dbReference type="Gene3D" id="3.40.50.10330">
    <property type="entry name" value="Probable inorganic polyphosphate/atp-NAD kinase, domain 1"/>
    <property type="match status" value="1"/>
</dbReference>
<keyword evidence="7" id="KW-0067">ATP-binding</keyword>
<dbReference type="GO" id="GO:0005524">
    <property type="term" value="F:ATP binding"/>
    <property type="evidence" value="ECO:0007669"/>
    <property type="project" value="UniProtKB-KW"/>
</dbReference>
<dbReference type="STRING" id="263475.AMD00_08940"/>
<keyword evidence="5" id="KW-0547">Nucleotide-binding</keyword>
<dbReference type="GO" id="GO:0016301">
    <property type="term" value="F:kinase activity"/>
    <property type="evidence" value="ECO:0007669"/>
    <property type="project" value="UniProtKB-KW"/>
</dbReference>
<keyword evidence="3" id="KW-0444">Lipid biosynthesis</keyword>
<evidence type="ECO:0000256" key="5">
    <source>
        <dbReference type="ARBA" id="ARBA00022741"/>
    </source>
</evidence>
<evidence type="ECO:0000313" key="12">
    <source>
        <dbReference type="EMBL" id="KOO52500.1"/>
    </source>
</evidence>
<keyword evidence="4" id="KW-0808">Transferase</keyword>
<dbReference type="OrthoDB" id="9786026at2"/>
<evidence type="ECO:0000259" key="11">
    <source>
        <dbReference type="PROSITE" id="PS50146"/>
    </source>
</evidence>
<dbReference type="Pfam" id="PF19279">
    <property type="entry name" value="YegS_C"/>
    <property type="match status" value="1"/>
</dbReference>
<name>A0A0M0LN60_9BACL</name>
<dbReference type="AlphaFoldDB" id="A0A0M0LN60"/>
<keyword evidence="13" id="KW-1185">Reference proteome</keyword>
<dbReference type="NCBIfam" id="TIGR00147">
    <property type="entry name" value="YegS/Rv2252/BmrU family lipid kinase"/>
    <property type="match status" value="1"/>
</dbReference>
<dbReference type="SMART" id="SM00046">
    <property type="entry name" value="DAGKc"/>
    <property type="match status" value="1"/>
</dbReference>
<dbReference type="InterPro" id="IPR005218">
    <property type="entry name" value="Diacylglycerol/lipid_kinase"/>
</dbReference>
<comment type="similarity">
    <text evidence="2">Belongs to the diacylglycerol/lipid kinase family.</text>
</comment>
<evidence type="ECO:0000256" key="9">
    <source>
        <dbReference type="ARBA" id="ARBA00023209"/>
    </source>
</evidence>
<dbReference type="PROSITE" id="PS50146">
    <property type="entry name" value="DAGK"/>
    <property type="match status" value="1"/>
</dbReference>
<keyword evidence="8" id="KW-0443">Lipid metabolism</keyword>
<comment type="caution">
    <text evidence="12">The sequence shown here is derived from an EMBL/GenBank/DDBJ whole genome shotgun (WGS) entry which is preliminary data.</text>
</comment>
<comment type="cofactor">
    <cofactor evidence="1">
        <name>Mg(2+)</name>
        <dbReference type="ChEBI" id="CHEBI:18420"/>
    </cofactor>
</comment>
<accession>A0A0M0LN60</accession>
<evidence type="ECO:0000256" key="1">
    <source>
        <dbReference type="ARBA" id="ARBA00001946"/>
    </source>
</evidence>
<keyword evidence="9" id="KW-0594">Phospholipid biosynthesis</keyword>
<keyword evidence="10" id="KW-1208">Phospholipid metabolism</keyword>
<organism evidence="12 13">
    <name type="scientific">Viridibacillus arvi</name>
    <dbReference type="NCBI Taxonomy" id="263475"/>
    <lineage>
        <taxon>Bacteria</taxon>
        <taxon>Bacillati</taxon>
        <taxon>Bacillota</taxon>
        <taxon>Bacilli</taxon>
        <taxon>Bacillales</taxon>
        <taxon>Caryophanaceae</taxon>
        <taxon>Viridibacillus</taxon>
    </lineage>
</organism>
<dbReference type="InterPro" id="IPR001206">
    <property type="entry name" value="Diacylglycerol_kinase_cat_dom"/>
</dbReference>
<protein>
    <recommendedName>
        <fullName evidence="11">DAGKc domain-containing protein</fullName>
    </recommendedName>
</protein>
<evidence type="ECO:0000256" key="4">
    <source>
        <dbReference type="ARBA" id="ARBA00022679"/>
    </source>
</evidence>
<dbReference type="RefSeq" id="WP_053416662.1">
    <property type="nucleotide sequence ID" value="NZ_LILB01000001.1"/>
</dbReference>
<evidence type="ECO:0000256" key="7">
    <source>
        <dbReference type="ARBA" id="ARBA00022840"/>
    </source>
</evidence>
<evidence type="ECO:0000313" key="13">
    <source>
        <dbReference type="Proteomes" id="UP000036867"/>
    </source>
</evidence>
<evidence type="ECO:0000256" key="8">
    <source>
        <dbReference type="ARBA" id="ARBA00023098"/>
    </source>
</evidence>
<sequence length="311" mass="34907">MKVVFIINEKAGNGAAMRKWSYLEKSLQIPYQIEFTAYPGHATKIAKRYANSAIVQSEKYLLIAIGGDGTVHEVVQGILENKEVCIGAIGAGSGNDFGRGYETFKTAAEIEAYVKQHSVGQLMDIGTMQRNGDTYYFVNNAGIGIDAYIAKEANESKLKQYFNILRLGKLTYIYFLLKALLNFKTFSAKVVHNGQEKVFEKVWLVVASNQPYFGGGMKVSPYSIPNDHHIELTIVYAISRLKLLFLFSTVFFGKHTRLKAVQQYSAKEFKVEIHNEVKAHTDGEFAGKTKEYESIHFGVINKAWQLARKSS</sequence>
<feature type="domain" description="DAGKc" evidence="11">
    <location>
        <begin position="1"/>
        <end position="132"/>
    </location>
</feature>
<evidence type="ECO:0000256" key="3">
    <source>
        <dbReference type="ARBA" id="ARBA00022516"/>
    </source>
</evidence>
<dbReference type="Proteomes" id="UP000036867">
    <property type="component" value="Unassembled WGS sequence"/>
</dbReference>
<dbReference type="GO" id="GO:0008654">
    <property type="term" value="P:phospholipid biosynthetic process"/>
    <property type="evidence" value="ECO:0007669"/>
    <property type="project" value="UniProtKB-KW"/>
</dbReference>
<dbReference type="Gene3D" id="2.60.200.40">
    <property type="match status" value="1"/>
</dbReference>
<gene>
    <name evidence="12" type="ORF">AMD00_08940</name>
</gene>
<dbReference type="PANTHER" id="PTHR12358">
    <property type="entry name" value="SPHINGOSINE KINASE"/>
    <property type="match status" value="1"/>
</dbReference>
<keyword evidence="6" id="KW-0418">Kinase</keyword>
<dbReference type="EMBL" id="LILB01000001">
    <property type="protein sequence ID" value="KOO52500.1"/>
    <property type="molecule type" value="Genomic_DNA"/>
</dbReference>
<dbReference type="InterPro" id="IPR045540">
    <property type="entry name" value="YegS/DAGK_C"/>
</dbReference>
<dbReference type="InterPro" id="IPR017438">
    <property type="entry name" value="ATP-NAD_kinase_N"/>
</dbReference>
<dbReference type="SUPFAM" id="SSF111331">
    <property type="entry name" value="NAD kinase/diacylglycerol kinase-like"/>
    <property type="match status" value="1"/>
</dbReference>